<feature type="transmembrane region" description="Helical" evidence="1">
    <location>
        <begin position="45"/>
        <end position="69"/>
    </location>
</feature>
<keyword evidence="3" id="KW-1185">Reference proteome</keyword>
<dbReference type="Proteomes" id="UP001203297">
    <property type="component" value="Unassembled WGS sequence"/>
</dbReference>
<keyword evidence="1" id="KW-1133">Transmembrane helix</keyword>
<organism evidence="2 3">
    <name type="scientific">Multifurca ochricompacta</name>
    <dbReference type="NCBI Taxonomy" id="376703"/>
    <lineage>
        <taxon>Eukaryota</taxon>
        <taxon>Fungi</taxon>
        <taxon>Dikarya</taxon>
        <taxon>Basidiomycota</taxon>
        <taxon>Agaricomycotina</taxon>
        <taxon>Agaricomycetes</taxon>
        <taxon>Russulales</taxon>
        <taxon>Russulaceae</taxon>
        <taxon>Multifurca</taxon>
    </lineage>
</organism>
<evidence type="ECO:0000313" key="3">
    <source>
        <dbReference type="Proteomes" id="UP001203297"/>
    </source>
</evidence>
<gene>
    <name evidence="2" type="ORF">B0F90DRAFT_1667913</name>
</gene>
<name>A0AAD4M5R1_9AGAM</name>
<evidence type="ECO:0000256" key="1">
    <source>
        <dbReference type="SAM" id="Phobius"/>
    </source>
</evidence>
<keyword evidence="1" id="KW-0472">Membrane</keyword>
<protein>
    <submittedName>
        <fullName evidence="2">Uncharacterized protein</fullName>
    </submittedName>
</protein>
<dbReference type="AlphaFoldDB" id="A0AAD4M5R1"/>
<evidence type="ECO:0000313" key="2">
    <source>
        <dbReference type="EMBL" id="KAI0301566.1"/>
    </source>
</evidence>
<proteinExistence type="predicted"/>
<dbReference type="EMBL" id="WTXG01000014">
    <property type="protein sequence ID" value="KAI0301566.1"/>
    <property type="molecule type" value="Genomic_DNA"/>
</dbReference>
<sequence>MHCQGKRRVNDFCSASPSPLLPGLYFGANSKGKGIARSWACHVDLLILTLSVITVSKVSIASAGFLVFLTPLDSILKVIPLDALFQLIDSRKSPVVIVNGPHGTVTRRWDIRLGGDPQQQRKTVVSKNCVEFRALSEMESLILTTLWSVSTMHAGQGGFKLNSESYFYPILRSIRKAMFQVRDSRHSTRGPRIRAVKKALWMI</sequence>
<comment type="caution">
    <text evidence="2">The sequence shown here is derived from an EMBL/GenBank/DDBJ whole genome shotgun (WGS) entry which is preliminary data.</text>
</comment>
<keyword evidence="1" id="KW-0812">Transmembrane</keyword>
<reference evidence="2" key="1">
    <citation type="journal article" date="2022" name="New Phytol.">
        <title>Evolutionary transition to the ectomycorrhizal habit in the genomes of a hyperdiverse lineage of mushroom-forming fungi.</title>
        <authorList>
            <person name="Looney B."/>
            <person name="Miyauchi S."/>
            <person name="Morin E."/>
            <person name="Drula E."/>
            <person name="Courty P.E."/>
            <person name="Kohler A."/>
            <person name="Kuo A."/>
            <person name="LaButti K."/>
            <person name="Pangilinan J."/>
            <person name="Lipzen A."/>
            <person name="Riley R."/>
            <person name="Andreopoulos W."/>
            <person name="He G."/>
            <person name="Johnson J."/>
            <person name="Nolan M."/>
            <person name="Tritt A."/>
            <person name="Barry K.W."/>
            <person name="Grigoriev I.V."/>
            <person name="Nagy L.G."/>
            <person name="Hibbett D."/>
            <person name="Henrissat B."/>
            <person name="Matheny P.B."/>
            <person name="Labbe J."/>
            <person name="Martin F.M."/>
        </authorList>
    </citation>
    <scope>NUCLEOTIDE SEQUENCE</scope>
    <source>
        <strain evidence="2">BPL690</strain>
    </source>
</reference>
<accession>A0AAD4M5R1</accession>